<dbReference type="InterPro" id="IPR018162">
    <property type="entry name" value="Ala-tRNA-ligase_IIc_anticod-bd"/>
</dbReference>
<evidence type="ECO:0000256" key="3">
    <source>
        <dbReference type="ARBA" id="ARBA00022490"/>
    </source>
</evidence>
<evidence type="ECO:0000256" key="9">
    <source>
        <dbReference type="ARBA" id="ARBA00022840"/>
    </source>
</evidence>
<gene>
    <name evidence="14" type="ORF">PXEA_LOCUS12543</name>
</gene>
<sequence>MFLYNLTGGEETGVLRPLPLKHIDTGMGLERMLSVLQNKRSNYDTDLFVPLFKAIEKGSGCRPYTGKVGDQDVDGIDMAYRVLADHARTLTIALSDGGRAQNTGRGYVLRRILRRAVRYSNEVLGAQPGFFSSLVDTVVESLGSAFPELCKDPSLASYLLLYKKSLKTIIKSSLEVSCN</sequence>
<keyword evidence="4" id="KW-0820">tRNA-binding</keyword>
<evidence type="ECO:0000256" key="5">
    <source>
        <dbReference type="ARBA" id="ARBA00022598"/>
    </source>
</evidence>
<dbReference type="InterPro" id="IPR018164">
    <property type="entry name" value="Ala-tRNA-synth_IIc_N"/>
</dbReference>
<keyword evidence="8" id="KW-0862">Zinc</keyword>
<dbReference type="GO" id="GO:0000049">
    <property type="term" value="F:tRNA binding"/>
    <property type="evidence" value="ECO:0007669"/>
    <property type="project" value="UniProtKB-KW"/>
</dbReference>
<feature type="domain" description="Alanyl-transfer RNA synthetases family profile" evidence="13">
    <location>
        <begin position="1"/>
        <end position="160"/>
    </location>
</feature>
<evidence type="ECO:0000256" key="10">
    <source>
        <dbReference type="ARBA" id="ARBA00022884"/>
    </source>
</evidence>
<dbReference type="PRINTS" id="PR00980">
    <property type="entry name" value="TRNASYNTHALA"/>
</dbReference>
<dbReference type="GO" id="GO:0005524">
    <property type="term" value="F:ATP binding"/>
    <property type="evidence" value="ECO:0007669"/>
    <property type="project" value="UniProtKB-KW"/>
</dbReference>
<evidence type="ECO:0000256" key="6">
    <source>
        <dbReference type="ARBA" id="ARBA00022723"/>
    </source>
</evidence>
<dbReference type="GO" id="GO:0006419">
    <property type="term" value="P:alanyl-tRNA aminoacylation"/>
    <property type="evidence" value="ECO:0007669"/>
    <property type="project" value="InterPro"/>
</dbReference>
<evidence type="ECO:0000256" key="1">
    <source>
        <dbReference type="ARBA" id="ARBA00008226"/>
    </source>
</evidence>
<keyword evidence="15" id="KW-1185">Reference proteome</keyword>
<keyword evidence="7" id="KW-0547">Nucleotide-binding</keyword>
<evidence type="ECO:0000256" key="4">
    <source>
        <dbReference type="ARBA" id="ARBA00022555"/>
    </source>
</evidence>
<dbReference type="InterPro" id="IPR050058">
    <property type="entry name" value="Ala-tRNA_ligase"/>
</dbReference>
<evidence type="ECO:0000256" key="8">
    <source>
        <dbReference type="ARBA" id="ARBA00022833"/>
    </source>
</evidence>
<dbReference type="EMBL" id="CAAALY010040096">
    <property type="protein sequence ID" value="VEL19103.1"/>
    <property type="molecule type" value="Genomic_DNA"/>
</dbReference>
<dbReference type="Proteomes" id="UP000784294">
    <property type="component" value="Unassembled WGS sequence"/>
</dbReference>
<protein>
    <recommendedName>
        <fullName evidence="2">alanine--tRNA ligase</fullName>
        <ecNumber evidence="2">6.1.1.7</ecNumber>
    </recommendedName>
</protein>
<evidence type="ECO:0000256" key="12">
    <source>
        <dbReference type="ARBA" id="ARBA00023146"/>
    </source>
</evidence>
<dbReference type="GO" id="GO:0004813">
    <property type="term" value="F:alanine-tRNA ligase activity"/>
    <property type="evidence" value="ECO:0007669"/>
    <property type="project" value="UniProtKB-EC"/>
</dbReference>
<dbReference type="PANTHER" id="PTHR11777">
    <property type="entry name" value="ALANYL-TRNA SYNTHETASE"/>
    <property type="match status" value="1"/>
</dbReference>
<dbReference type="InterPro" id="IPR002318">
    <property type="entry name" value="Ala-tRNA-lgiase_IIc"/>
</dbReference>
<evidence type="ECO:0000256" key="2">
    <source>
        <dbReference type="ARBA" id="ARBA00013168"/>
    </source>
</evidence>
<keyword evidence="10" id="KW-0694">RNA-binding</keyword>
<comment type="caution">
    <text evidence="14">The sequence shown here is derived from an EMBL/GenBank/DDBJ whole genome shotgun (WGS) entry which is preliminary data.</text>
</comment>
<name>A0A3S5AKV2_9PLAT</name>
<dbReference type="OrthoDB" id="2423964at2759"/>
<dbReference type="GO" id="GO:0005739">
    <property type="term" value="C:mitochondrion"/>
    <property type="evidence" value="ECO:0007669"/>
    <property type="project" value="TreeGrafter"/>
</dbReference>
<keyword evidence="3" id="KW-0963">Cytoplasm</keyword>
<dbReference type="InterPro" id="IPR045864">
    <property type="entry name" value="aa-tRNA-synth_II/BPL/LPL"/>
</dbReference>
<comment type="similarity">
    <text evidence="1">Belongs to the class-II aminoacyl-tRNA synthetase family.</text>
</comment>
<keyword evidence="5" id="KW-0436">Ligase</keyword>
<dbReference type="GO" id="GO:0046872">
    <property type="term" value="F:metal ion binding"/>
    <property type="evidence" value="ECO:0007669"/>
    <property type="project" value="UniProtKB-KW"/>
</dbReference>
<dbReference type="InterPro" id="IPR018165">
    <property type="entry name" value="Ala-tRNA-synth_IIc_core"/>
</dbReference>
<dbReference type="EC" id="6.1.1.7" evidence="2"/>
<evidence type="ECO:0000313" key="14">
    <source>
        <dbReference type="EMBL" id="VEL19103.1"/>
    </source>
</evidence>
<evidence type="ECO:0000313" key="15">
    <source>
        <dbReference type="Proteomes" id="UP000784294"/>
    </source>
</evidence>
<keyword evidence="9" id="KW-0067">ATP-binding</keyword>
<reference evidence="14" key="1">
    <citation type="submission" date="2018-11" db="EMBL/GenBank/DDBJ databases">
        <authorList>
            <consortium name="Pathogen Informatics"/>
        </authorList>
    </citation>
    <scope>NUCLEOTIDE SEQUENCE</scope>
</reference>
<dbReference type="PANTHER" id="PTHR11777:SF36">
    <property type="entry name" value="ALANINE--TRNA LIGASE, CYTOPLASMIC"/>
    <property type="match status" value="1"/>
</dbReference>
<organism evidence="14 15">
    <name type="scientific">Protopolystoma xenopodis</name>
    <dbReference type="NCBI Taxonomy" id="117903"/>
    <lineage>
        <taxon>Eukaryota</taxon>
        <taxon>Metazoa</taxon>
        <taxon>Spiralia</taxon>
        <taxon>Lophotrochozoa</taxon>
        <taxon>Platyhelminthes</taxon>
        <taxon>Monogenea</taxon>
        <taxon>Polyopisthocotylea</taxon>
        <taxon>Polystomatidea</taxon>
        <taxon>Polystomatidae</taxon>
        <taxon>Protopolystoma</taxon>
    </lineage>
</organism>
<dbReference type="Gene3D" id="3.30.930.10">
    <property type="entry name" value="Bira Bifunctional Protein, Domain 2"/>
    <property type="match status" value="1"/>
</dbReference>
<dbReference type="PROSITE" id="PS50860">
    <property type="entry name" value="AA_TRNA_LIGASE_II_ALA"/>
    <property type="match status" value="1"/>
</dbReference>
<keyword evidence="11" id="KW-0648">Protein biosynthesis</keyword>
<dbReference type="GO" id="GO:0002161">
    <property type="term" value="F:aminoacyl-tRNA deacylase activity"/>
    <property type="evidence" value="ECO:0007669"/>
    <property type="project" value="TreeGrafter"/>
</dbReference>
<dbReference type="Pfam" id="PF01411">
    <property type="entry name" value="tRNA-synt_2c"/>
    <property type="match status" value="1"/>
</dbReference>
<evidence type="ECO:0000256" key="11">
    <source>
        <dbReference type="ARBA" id="ARBA00022917"/>
    </source>
</evidence>
<keyword evidence="12" id="KW-0030">Aminoacyl-tRNA synthetase</keyword>
<keyword evidence="6" id="KW-0479">Metal-binding</keyword>
<accession>A0A3S5AKV2</accession>
<dbReference type="AlphaFoldDB" id="A0A3S5AKV2"/>
<dbReference type="SUPFAM" id="SSF101353">
    <property type="entry name" value="Putative anticodon-binding domain of alanyl-tRNA synthetase (AlaRS)"/>
    <property type="match status" value="1"/>
</dbReference>
<evidence type="ECO:0000259" key="13">
    <source>
        <dbReference type="PROSITE" id="PS50860"/>
    </source>
</evidence>
<evidence type="ECO:0000256" key="7">
    <source>
        <dbReference type="ARBA" id="ARBA00022741"/>
    </source>
</evidence>
<proteinExistence type="inferred from homology"/>
<dbReference type="SUPFAM" id="SSF55681">
    <property type="entry name" value="Class II aaRS and biotin synthetases"/>
    <property type="match status" value="1"/>
</dbReference>